<evidence type="ECO:0000313" key="2">
    <source>
        <dbReference type="EMBL" id="EEE52040.1"/>
    </source>
</evidence>
<dbReference type="AlphaFoldDB" id="A0A8J8XT90"/>
<accession>A0A8J8XT90</accession>
<sequence>MAGSPGLEHTWGGRSGEWFPAVDGSTTRGVADEGWRCRQMTQESDESGRRGCLAVMETTNKVEMGRRPSNFVDGKIECRWCVIDGEIKGEEPRKLSAA</sequence>
<name>A0A8J8XT90_ORYSJ</name>
<evidence type="ECO:0000256" key="1">
    <source>
        <dbReference type="SAM" id="MobiDB-lite"/>
    </source>
</evidence>
<feature type="region of interest" description="Disordered" evidence="1">
    <location>
        <begin position="1"/>
        <end position="28"/>
    </location>
</feature>
<dbReference type="EMBL" id="CM000148">
    <property type="protein sequence ID" value="EEE52040.1"/>
    <property type="molecule type" value="Genomic_DNA"/>
</dbReference>
<protein>
    <submittedName>
        <fullName evidence="2">Uncharacterized protein</fullName>
    </submittedName>
</protein>
<reference evidence="2" key="1">
    <citation type="journal article" date="2005" name="PLoS Biol.">
        <title>The genomes of Oryza sativa: a history of duplications.</title>
        <authorList>
            <person name="Yu J."/>
            <person name="Wang J."/>
            <person name="Lin W."/>
            <person name="Li S."/>
            <person name="Li H."/>
            <person name="Zhou J."/>
            <person name="Ni P."/>
            <person name="Dong W."/>
            <person name="Hu S."/>
            <person name="Zeng C."/>
            <person name="Zhang J."/>
            <person name="Zhang Y."/>
            <person name="Li R."/>
            <person name="Xu Z."/>
            <person name="Li S."/>
            <person name="Li X."/>
            <person name="Zheng H."/>
            <person name="Cong L."/>
            <person name="Lin L."/>
            <person name="Yin J."/>
            <person name="Geng J."/>
            <person name="Li G."/>
            <person name="Shi J."/>
            <person name="Liu J."/>
            <person name="Lv H."/>
            <person name="Li J."/>
            <person name="Wang J."/>
            <person name="Deng Y."/>
            <person name="Ran L."/>
            <person name="Shi X."/>
            <person name="Wang X."/>
            <person name="Wu Q."/>
            <person name="Li C."/>
            <person name="Ren X."/>
            <person name="Wang J."/>
            <person name="Wang X."/>
            <person name="Li D."/>
            <person name="Liu D."/>
            <person name="Zhang X."/>
            <person name="Ji Z."/>
            <person name="Zhao W."/>
            <person name="Sun Y."/>
            <person name="Zhang Z."/>
            <person name="Bao J."/>
            <person name="Han Y."/>
            <person name="Dong L."/>
            <person name="Ji J."/>
            <person name="Chen P."/>
            <person name="Wu S."/>
            <person name="Liu J."/>
            <person name="Xiao Y."/>
            <person name="Bu D."/>
            <person name="Tan J."/>
            <person name="Yang L."/>
            <person name="Ye C."/>
            <person name="Zhang J."/>
            <person name="Xu J."/>
            <person name="Zhou Y."/>
            <person name="Yu Y."/>
            <person name="Zhang B."/>
            <person name="Zhuang S."/>
            <person name="Wei H."/>
            <person name="Liu B."/>
            <person name="Lei M."/>
            <person name="Yu H."/>
            <person name="Li Y."/>
            <person name="Xu H."/>
            <person name="Wei S."/>
            <person name="He X."/>
            <person name="Fang L."/>
            <person name="Zhang Z."/>
            <person name="Zhang Y."/>
            <person name="Huang X."/>
            <person name="Su Z."/>
            <person name="Tong W."/>
            <person name="Li J."/>
            <person name="Tong Z."/>
            <person name="Li S."/>
            <person name="Ye J."/>
            <person name="Wang L."/>
            <person name="Fang L."/>
            <person name="Lei T."/>
            <person name="Chen C."/>
            <person name="Chen H."/>
            <person name="Xu Z."/>
            <person name="Li H."/>
            <person name="Huang H."/>
            <person name="Zhang F."/>
            <person name="Xu H."/>
            <person name="Li N."/>
            <person name="Zhao C."/>
            <person name="Li S."/>
            <person name="Dong L."/>
            <person name="Huang Y."/>
            <person name="Li L."/>
            <person name="Xi Y."/>
            <person name="Qi Q."/>
            <person name="Li W."/>
            <person name="Zhang B."/>
            <person name="Hu W."/>
            <person name="Zhang Y."/>
            <person name="Tian X."/>
            <person name="Jiao Y."/>
            <person name="Liang X."/>
            <person name="Jin J."/>
            <person name="Gao L."/>
            <person name="Zheng W."/>
            <person name="Hao B."/>
            <person name="Liu S."/>
            <person name="Wang W."/>
            <person name="Yuan L."/>
            <person name="Cao M."/>
            <person name="McDermott J."/>
            <person name="Samudrala R."/>
            <person name="Wang J."/>
            <person name="Wong G.K."/>
            <person name="Yang H."/>
        </authorList>
    </citation>
    <scope>NUCLEOTIDE SEQUENCE [LARGE SCALE GENOMIC DNA]</scope>
</reference>
<gene>
    <name evidence="2" type="ORF">OsJ_33767</name>
</gene>
<dbReference type="Proteomes" id="UP000007752">
    <property type="component" value="Chromosome 11"/>
</dbReference>
<proteinExistence type="predicted"/>
<reference evidence="2" key="2">
    <citation type="submission" date="2008-12" db="EMBL/GenBank/DDBJ databases">
        <title>Improved gene annotation of the rice (Oryza sativa) genomes.</title>
        <authorList>
            <person name="Wang J."/>
            <person name="Li R."/>
            <person name="Fan W."/>
            <person name="Huang Q."/>
            <person name="Zhang J."/>
            <person name="Zhou Y."/>
            <person name="Hu Y."/>
            <person name="Zi S."/>
            <person name="Li J."/>
            <person name="Ni P."/>
            <person name="Zheng H."/>
            <person name="Zhang Y."/>
            <person name="Zhao M."/>
            <person name="Hao Q."/>
            <person name="McDermott J."/>
            <person name="Samudrala R."/>
            <person name="Kristiansen K."/>
            <person name="Wong G.K.-S."/>
        </authorList>
    </citation>
    <scope>NUCLEOTIDE SEQUENCE</scope>
</reference>
<organism evidence="2">
    <name type="scientific">Oryza sativa subsp. japonica</name>
    <name type="common">Rice</name>
    <dbReference type="NCBI Taxonomy" id="39947"/>
    <lineage>
        <taxon>Eukaryota</taxon>
        <taxon>Viridiplantae</taxon>
        <taxon>Streptophyta</taxon>
        <taxon>Embryophyta</taxon>
        <taxon>Tracheophyta</taxon>
        <taxon>Spermatophyta</taxon>
        <taxon>Magnoliopsida</taxon>
        <taxon>Liliopsida</taxon>
        <taxon>Poales</taxon>
        <taxon>Poaceae</taxon>
        <taxon>BOP clade</taxon>
        <taxon>Oryzoideae</taxon>
        <taxon>Oryzeae</taxon>
        <taxon>Oryzinae</taxon>
        <taxon>Oryza</taxon>
        <taxon>Oryza sativa</taxon>
    </lineage>
</organism>